<accession>A0A1F8B8J4</accession>
<gene>
    <name evidence="1" type="ORF">A2892_04725</name>
</gene>
<evidence type="ECO:0000313" key="1">
    <source>
        <dbReference type="EMBL" id="OGM60250.1"/>
    </source>
</evidence>
<dbReference type="AlphaFoldDB" id="A0A1F8B8J4"/>
<reference evidence="1 2" key="1">
    <citation type="journal article" date="2016" name="Nat. Commun.">
        <title>Thousands of microbial genomes shed light on interconnected biogeochemical processes in an aquifer system.</title>
        <authorList>
            <person name="Anantharaman K."/>
            <person name="Brown C.T."/>
            <person name="Hug L.A."/>
            <person name="Sharon I."/>
            <person name="Castelle C.J."/>
            <person name="Probst A.J."/>
            <person name="Thomas B.C."/>
            <person name="Singh A."/>
            <person name="Wilkins M.J."/>
            <person name="Karaoz U."/>
            <person name="Brodie E.L."/>
            <person name="Williams K.H."/>
            <person name="Hubbard S.S."/>
            <person name="Banfield J.F."/>
        </authorList>
    </citation>
    <scope>NUCLEOTIDE SEQUENCE [LARGE SCALE GENOMIC DNA]</scope>
</reference>
<proteinExistence type="predicted"/>
<name>A0A1F8B8J4_9BACT</name>
<organism evidence="1 2">
    <name type="scientific">Candidatus Woesebacteria bacterium RIFCSPLOWO2_01_FULL_39_10b</name>
    <dbReference type="NCBI Taxonomy" id="1802517"/>
    <lineage>
        <taxon>Bacteria</taxon>
        <taxon>Candidatus Woeseibacteriota</taxon>
    </lineage>
</organism>
<protein>
    <submittedName>
        <fullName evidence="1">Uncharacterized protein</fullName>
    </submittedName>
</protein>
<sequence length="167" mass="18783">MKVEVDQSGKIEDTSKLTVLAFSNDKTGAIILSAKDKRRLQEKFREVGAPRLFVDYVFSSLLILLLKSLKSTKVVVDLEYPGHTEIIESLVKLKVDVDIEWRSIGKSSKAHDIAYKVYCGKLKIGKRVKAEQIWRLSKKITGGYLKTGLSPANRYSAPVNKKMLAKK</sequence>
<evidence type="ECO:0000313" key="2">
    <source>
        <dbReference type="Proteomes" id="UP000176404"/>
    </source>
</evidence>
<comment type="caution">
    <text evidence="1">The sequence shown here is derived from an EMBL/GenBank/DDBJ whole genome shotgun (WGS) entry which is preliminary data.</text>
</comment>
<dbReference type="EMBL" id="MGHD01000006">
    <property type="protein sequence ID" value="OGM60250.1"/>
    <property type="molecule type" value="Genomic_DNA"/>
</dbReference>
<dbReference type="Proteomes" id="UP000176404">
    <property type="component" value="Unassembled WGS sequence"/>
</dbReference>